<proteinExistence type="predicted"/>
<feature type="domain" description="Sacsin/Nov" evidence="1">
    <location>
        <begin position="1761"/>
        <end position="1996"/>
    </location>
</feature>
<organism evidence="2 3">
    <name type="scientific">Pleurodeles waltl</name>
    <name type="common">Iberian ribbed newt</name>
    <dbReference type="NCBI Taxonomy" id="8319"/>
    <lineage>
        <taxon>Eukaryota</taxon>
        <taxon>Metazoa</taxon>
        <taxon>Chordata</taxon>
        <taxon>Craniata</taxon>
        <taxon>Vertebrata</taxon>
        <taxon>Euteleostomi</taxon>
        <taxon>Amphibia</taxon>
        <taxon>Batrachia</taxon>
        <taxon>Caudata</taxon>
        <taxon>Salamandroidea</taxon>
        <taxon>Salamandridae</taxon>
        <taxon>Pleurodelinae</taxon>
        <taxon>Pleurodeles</taxon>
    </lineage>
</organism>
<sequence>MLGLQLLPLSDGTFTRFQDSDEDIALIESSRFQRLLLPGLAQRFVPHDLKPAVLQHLRRIGEKRLFSNLLCLDKEVIVKNLQEALPADWRSGSKEVTWNPGVSHQPPKEWLHAFWNFLRQEADVLSPFEGHPLVPLSPIRKDTTQMELARLTKSTSLLFQTHDGHNLAETTTNVIETIGCTVIRQQDPQVWHNCLSEYVMTPTPNNILKSISNLGVDKVVLRLKRMTSEQKKLFSDVLSQASFLSTNERRVLSQLPIFKNMCSLKSPGSELVAAVNAQAVDKLTVPDIPRDLVLPEMLLICRDENDRRLLLQMEVTFISATEVAYLSAQAIKSGLYAHQQSKAEDIMLWVLRNGGLLFSQKLELRQCCQTLRFIPCDQKLVQPSALFDPRLKIFQDLFPPSRFPPQSYHEPVILDSLKSLGIKDSIEDINPADILQIAEELDKNQQDGQLQGLEKKSRALVKVCNETHVLYIFEQHSLQSLCNLSWVPWNSPISKIVFLKPSQLRSMMYSTLVQLAMPLTDEFNQQASEQLGLNSPPPAEKVIEHLTNLSHQYQTENSYSLVLKLHNIYNHIQNNVCQFLTVLNGIKIWNGEGFSDATDILLSYPEGLDLSCQIKKVPQEFLMYRTIFHMAGVRETMSETEIINMLNELMQDIQNRSSGCGTNDELKLALCIIDWMKRRGYHSMDDLPVPVQAGNSGFTLKPLSTALFCDMPKERLNDLGDELDYNIVHEDITFATATFLKIPLLSTKFLKPEYFEPWGPSEPITLRIKNILKEYSEEVELFKEMIQNADDAGATICNFLVDMRQNLDYRNSLIDPAMTSCHGPALWSYNNSNFSEEDFRNITRVGAATKELQLEKIGKFGLGFNTVYHVTDVPSILSGGSVLIFDPNACHLKKHIQSEANPGLKLNFQKHLHVLQIFKDQFHPYQNVFDCNLKDIHDYNGTLIRLPFRTEEDARDSKICNRSFGAQEIKLLMDTFKESSQNLIIFLKGVQEVTLGYLQPDSSSSEKETWLLKVSKNQIQQLTFPENFLLQKKLMTVTEVVTGNKARNVNESSIIQVTRTENSVETLKYYLVHSSFGIMKSLQTFQESRQNNKKVDLPLAGVALPLMTNIDTGKWRPNLKDFEGQVFCFMPLPIFSGLPFHLNGSFSVMSNRKSLWDTTDKGEWNRQLLRDAVIVACVGALTQLQQMCLDAKMEDYSYYTFWPNIKKSKSVFAEASTAFYRAVAYGIDKNVLKLFSDEHVWCSIEHACFLSCDIVENTEVGEMASHVFSANLPNPFVAVHLPEWVKDGFIASGCGEALLCNTYNWERFYKEIVFTNFDYLPVEARDALIIHAIDMNNKDVDKLLRRVPCIPSTPSGALQLISNLVHPNGNVALLFDKEEGCFPSGTSETYMNSQRLSRLEHLGMLKDNISAEQLIRRANTISEVWKLDKTKAWCRINKVLDILKDTVQKKLCNEYQSMFRRISFLPAVIPPCDTQKDANDIVLKKPTEVFHYKQCSLVNMCEPVLIKEYAGHQFTISSDVMDFLGLRTDPPVPMVMSQLQKTQTNANMFSRHELTQVVRKCYTYLNKHIKDDPRVKRTVQGKAQTFPFVLIGQEFVPLSSIARDVQFEAAPYLYQLPGEYHLFDILWECVGLRERFAFDDYKAVLERMAKRYNGKGLSTKELDLALTIVNIGLKGELKDNTSSHYQVQGLFLPDQDSVMRPADKLHFNDTPWLPYKETLFCHGMIPRAVALTLRVPTKIHKTLQNLKIHSLSQWASSFGAKQDLTRRIKNIIAEYSSKKDILKELIQNADDSGATELHFVWDSRTHPALRTFGENWKSLQGPALCVYNNKVFTNNDIDGIQQLGKGGKGDRLGKTGKYGIGFNSVYHLTDCPSFVTGDSMLCVFDPNLLFLPTADEHSPGAMFSINQEFKSTFADVYSCFLPSLFCLDQGTLFRLPLRTAETVAKSQISDQTVSSHDIEALWGELENNANDLMLFLNNIQKITFSKITETDNKLQNILSIETELKGDCAGKRLTFQEKLNELAEVGQSTAMSIPFQVIYTMIIKCSSFTSSSKWMIARQIGVQEGKCTDLQRVLNSLKYTHVPHGAIAACINSHEKGRAFCTLPLPVETGLPVHISGSFIVDSARRDICKEDGGSGKTEWNSLIMTHLLAPLYSDLLEYMCQDLSRSRQAPIEFENMSACENVLNSHFLRFFPHTSEAVPPMWQKIIGHVYYSIFEKKLQLIPFFRLKTIQIHTFRKETVNVEWSAVGHECGSAEPYFIISDIQPHTERVLHNINMKLVFQFDSLLRVFEELKKAKVNALKVCPESVCNFLKVIRLYPEGDGLPLPVCDTLLKDEFSCSTLLEFCIQVAHEKAEYLNELPIMVTMDGNLGKFQRDSPKFCSMYSDLFPAHIDQFASNNVIKPQHIALLQKEGFLKHFSIQESAGFIKEYLGNRYQILGGNSNGGIKLKTEDKKWLIRVWEYFETEAQTLHVRDKKTSSRLFRDLIAYFSDWAVLPVSSLKCNKDTFLLNLGDCSTIVYEWSDEVAKCLSKLGIFRLNTSLLPFDIGFHCMKPHLLQPNDYAAVLAQLCSRREELHWSELTDRDADYILRILSEYWNTPYKLQYLPLFETIQGSRQCLHMYSKRYILKTRLPSESSIFHELYQIDKQTVFLRENYLYEKLQNDLNIQMFDDVQFLVTFLLPLFTSMVKEQLLKVVDLIQKLPNYYRKEFEAQKPHIFKSLGSIRFIRDRHGTFQLPSYFYNPDNLVFKTFELYERFIPEGFFQQLGYTFPQLKETLLGLGMKSNISDDEFVEFATLVETEARRSTTLKMLKPKSKVLYSHLLQLQVEDLKNDFIS</sequence>
<evidence type="ECO:0000259" key="1">
    <source>
        <dbReference type="Pfam" id="PF25794"/>
    </source>
</evidence>
<feature type="domain" description="Sacsin/Nov" evidence="1">
    <location>
        <begin position="762"/>
        <end position="1007"/>
    </location>
</feature>
<gene>
    <name evidence="2" type="ORF">NDU88_009509</name>
</gene>
<evidence type="ECO:0000313" key="3">
    <source>
        <dbReference type="Proteomes" id="UP001066276"/>
    </source>
</evidence>
<dbReference type="SUPFAM" id="SSF55874">
    <property type="entry name" value="ATPase domain of HSP90 chaperone/DNA topoisomerase II/histidine kinase"/>
    <property type="match status" value="2"/>
</dbReference>
<dbReference type="PANTHER" id="PTHR46919:SF2">
    <property type="entry name" value="SACSIN"/>
    <property type="match status" value="1"/>
</dbReference>
<dbReference type="NCBIfam" id="NF047352">
    <property type="entry name" value="P_loop_sacsin"/>
    <property type="match status" value="2"/>
</dbReference>
<dbReference type="EMBL" id="JANPWB010000011">
    <property type="protein sequence ID" value="KAJ1131169.1"/>
    <property type="molecule type" value="Genomic_DNA"/>
</dbReference>
<evidence type="ECO:0000313" key="2">
    <source>
        <dbReference type="EMBL" id="KAJ1131169.1"/>
    </source>
</evidence>
<dbReference type="PANTHER" id="PTHR46919">
    <property type="entry name" value="ZINC FINGER, C3HC4 TYPE (RING FINGER) FAMILY PROTEIN"/>
    <property type="match status" value="1"/>
</dbReference>
<accession>A0AAV7PVD8</accession>
<dbReference type="Pfam" id="PF25794">
    <property type="entry name" value="SACS"/>
    <property type="match status" value="2"/>
</dbReference>
<keyword evidence="3" id="KW-1185">Reference proteome</keyword>
<reference evidence="2" key="1">
    <citation type="journal article" date="2022" name="bioRxiv">
        <title>Sequencing and chromosome-scale assembly of the giantPleurodeles waltlgenome.</title>
        <authorList>
            <person name="Brown T."/>
            <person name="Elewa A."/>
            <person name="Iarovenko S."/>
            <person name="Subramanian E."/>
            <person name="Araus A.J."/>
            <person name="Petzold A."/>
            <person name="Susuki M."/>
            <person name="Suzuki K.-i.T."/>
            <person name="Hayashi T."/>
            <person name="Toyoda A."/>
            <person name="Oliveira C."/>
            <person name="Osipova E."/>
            <person name="Leigh N.D."/>
            <person name="Simon A."/>
            <person name="Yun M.H."/>
        </authorList>
    </citation>
    <scope>NUCLEOTIDE SEQUENCE</scope>
    <source>
        <strain evidence="2">20211129_DDA</strain>
        <tissue evidence="2">Liver</tissue>
    </source>
</reference>
<dbReference type="InterPro" id="IPR036890">
    <property type="entry name" value="HATPase_C_sf"/>
</dbReference>
<comment type="caution">
    <text evidence="2">The sequence shown here is derived from an EMBL/GenBank/DDBJ whole genome shotgun (WGS) entry which is preliminary data.</text>
</comment>
<protein>
    <recommendedName>
        <fullName evidence="1">Sacsin/Nov domain-containing protein</fullName>
    </recommendedName>
</protein>
<dbReference type="Proteomes" id="UP001066276">
    <property type="component" value="Chromosome 7"/>
</dbReference>
<name>A0AAV7PVD8_PLEWA</name>
<dbReference type="InterPro" id="IPR058210">
    <property type="entry name" value="SACS/Nov_dom"/>
</dbReference>